<dbReference type="EMBL" id="KF704710">
    <property type="protein sequence ID" value="AHA83415.1"/>
    <property type="molecule type" value="Viral_cRNA"/>
</dbReference>
<evidence type="ECO:0000256" key="2">
    <source>
        <dbReference type="ARBA" id="ARBA00004407"/>
    </source>
</evidence>
<proteinExistence type="inferred from homology"/>
<evidence type="ECO:0000256" key="13">
    <source>
        <dbReference type="ARBA" id="ARBA00023186"/>
    </source>
</evidence>
<evidence type="ECO:0000256" key="1">
    <source>
        <dbReference type="ARBA" id="ARBA00004328"/>
    </source>
</evidence>
<evidence type="ECO:0000313" key="18">
    <source>
        <dbReference type="EMBL" id="AHA83415.1"/>
    </source>
</evidence>
<comment type="similarity">
    <text evidence="3">Belongs to the hantavirus nucleocapsid protein family.</text>
</comment>
<keyword evidence="6" id="KW-0255">Endonuclease</keyword>
<keyword evidence="12 18" id="KW-0543">Viral nucleoprotein</keyword>
<dbReference type="GO" id="GO:0003723">
    <property type="term" value="F:RNA binding"/>
    <property type="evidence" value="ECO:0007669"/>
    <property type="project" value="UniProtKB-KW"/>
</dbReference>
<dbReference type="GO" id="GO:0019013">
    <property type="term" value="C:viral nucleocapsid"/>
    <property type="evidence" value="ECO:0007669"/>
    <property type="project" value="UniProtKB-KW"/>
</dbReference>
<keyword evidence="14" id="KW-1035">Host cytoplasm</keyword>
<dbReference type="Pfam" id="PF00846">
    <property type="entry name" value="Hanta_nucleocap"/>
    <property type="match status" value="1"/>
</dbReference>
<keyword evidence="8" id="KW-1040">Host Golgi apparatus</keyword>
<dbReference type="GO" id="GO:0004519">
    <property type="term" value="F:endonuclease activity"/>
    <property type="evidence" value="ECO:0007669"/>
    <property type="project" value="UniProtKB-KW"/>
</dbReference>
<feature type="region of interest" description="Disordered" evidence="17">
    <location>
        <begin position="67"/>
        <end position="90"/>
    </location>
</feature>
<dbReference type="InterPro" id="IPR002214">
    <property type="entry name" value="Hanta_nucleocap"/>
</dbReference>
<reference evidence="18" key="1">
    <citation type="journal article" date="2014" name="Viruses">
        <title>Molecular phylogeny of hantaviruses harbored by insectivorous bats in Cote d'Ivoire and Vietnam.</title>
        <authorList>
            <person name="Gu S.H."/>
            <person name="Lim B.K."/>
            <person name="Kadjo B."/>
            <person name="Arai S."/>
            <person name="Kim J.A."/>
            <person name="Nicolas V."/>
            <person name="Lalis A."/>
            <person name="Denys C."/>
            <person name="Cook J.A."/>
            <person name="Dominguez S.R."/>
            <person name="Holmes K.V."/>
            <person name="Urushadze L."/>
            <person name="Sidamonidze K."/>
            <person name="Putkaradze D."/>
            <person name="Kuzmin I.V."/>
            <person name="Kosoy M.Y."/>
            <person name="Song J.W."/>
            <person name="Yanagihara R."/>
        </authorList>
    </citation>
    <scope>NUCLEOTIDE SEQUENCE</scope>
    <source>
        <strain evidence="18">F44580</strain>
    </source>
</reference>
<keyword evidence="5" id="KW-0540">Nuclease</keyword>
<evidence type="ECO:0000256" key="6">
    <source>
        <dbReference type="ARBA" id="ARBA00022759"/>
    </source>
</evidence>
<dbReference type="GO" id="GO:0044220">
    <property type="term" value="C:host cell perinuclear region of cytoplasm"/>
    <property type="evidence" value="ECO:0007669"/>
    <property type="project" value="UniProtKB-SubCell"/>
</dbReference>
<protein>
    <recommendedName>
        <fullName evidence="4">Nucleoprotein</fullName>
    </recommendedName>
    <alternativeName>
        <fullName evidence="15">Nucleocapsid protein</fullName>
    </alternativeName>
</protein>
<keyword evidence="10" id="KW-0694">RNA-binding</keyword>
<evidence type="ECO:0000256" key="15">
    <source>
        <dbReference type="ARBA" id="ARBA00033344"/>
    </source>
</evidence>
<evidence type="ECO:0000256" key="8">
    <source>
        <dbReference type="ARBA" id="ARBA00022812"/>
    </source>
</evidence>
<keyword evidence="7" id="KW-0378">Hydrolase</keyword>
<evidence type="ECO:0000256" key="11">
    <source>
        <dbReference type="ARBA" id="ARBA00023054"/>
    </source>
</evidence>
<comment type="subcellular location">
    <subcellularLocation>
        <location evidence="16">Host Golgi apparatus</location>
        <location evidence="16">Host cis-Golgi network</location>
    </subcellularLocation>
    <subcellularLocation>
        <location evidence="2">Host cytoplasm</location>
        <location evidence="2">Host perinuclear region</location>
    </subcellularLocation>
    <subcellularLocation>
        <location evidence="1">Virion</location>
    </subcellularLocation>
</comment>
<keyword evidence="13" id="KW-0143">Chaperone</keyword>
<evidence type="ECO:0000256" key="14">
    <source>
        <dbReference type="ARBA" id="ARBA00023200"/>
    </source>
</evidence>
<evidence type="ECO:0000256" key="10">
    <source>
        <dbReference type="ARBA" id="ARBA00022884"/>
    </source>
</evidence>
<dbReference type="GO" id="GO:0016787">
    <property type="term" value="F:hydrolase activity"/>
    <property type="evidence" value="ECO:0007669"/>
    <property type="project" value="UniProtKB-KW"/>
</dbReference>
<dbReference type="GO" id="GO:0044177">
    <property type="term" value="C:host cell Golgi apparatus"/>
    <property type="evidence" value="ECO:0007669"/>
    <property type="project" value="UniProtKB-SubCell"/>
</dbReference>
<organism evidence="18">
    <name type="scientific">Xuan son virus</name>
    <dbReference type="NCBI Taxonomy" id="1303862"/>
    <lineage>
        <taxon>Viruses</taxon>
        <taxon>Riboviria</taxon>
        <taxon>Orthornavirae</taxon>
        <taxon>Negarnaviricota</taxon>
        <taxon>Polyploviricotina</taxon>
        <taxon>Bunyaviricetes</taxon>
        <taxon>Elliovirales</taxon>
        <taxon>Hantaviridae</taxon>
        <taxon>Mammantavirinae</taxon>
        <taxon>Mobatvirus</taxon>
        <taxon>Mobatvirus xuansonense</taxon>
    </lineage>
</organism>
<evidence type="ECO:0000256" key="7">
    <source>
        <dbReference type="ARBA" id="ARBA00022801"/>
    </source>
</evidence>
<keyword evidence="11" id="KW-0175">Coiled coil</keyword>
<keyword evidence="9" id="KW-0946">Virion</keyword>
<evidence type="ECO:0000256" key="3">
    <source>
        <dbReference type="ARBA" id="ARBA00007687"/>
    </source>
</evidence>
<evidence type="ECO:0000256" key="5">
    <source>
        <dbReference type="ARBA" id="ARBA00022722"/>
    </source>
</evidence>
<evidence type="ECO:0000256" key="9">
    <source>
        <dbReference type="ARBA" id="ARBA00022844"/>
    </source>
</evidence>
<accession>A0A096X742</accession>
<dbReference type="Gene3D" id="1.20.58.90">
    <property type="match status" value="1"/>
</dbReference>
<evidence type="ECO:0000256" key="4">
    <source>
        <dbReference type="ARBA" id="ARBA00014389"/>
    </source>
</evidence>
<evidence type="ECO:0000256" key="16">
    <source>
        <dbReference type="ARBA" id="ARBA00033737"/>
    </source>
</evidence>
<name>A0A096X742_9VIRU</name>
<sequence length="427" mass="48137">MATQADLRREMDALEREISLATAKLAEAKSNLGPEPDEIDLKSVKQREETVAKLKEKLKELGRQLAEKMTLESRTTPPKTGKDLDEDEHLQERSTLRYGNVIDLNELDIEEPSGASANWIAITAYVVTFPVVILLKALYMLTTRGKQTVKENKGNRIRFRDDSAFVEKGGIKVPKHLYVSLPTGQASMKAEELTPGRFKTIISGLYAAEAQARKLISPVMGVIGFGFLTEKWEELIASFLVEECPFIEKDPKLTHAEKTNAAYFHMRGQTLWSQRHEDLVKVHDTAKGAGCKLIDSIESPCAPWVFAGSPDRCPPTAVYIPGMMELGAFFALLQDIRNTIMASKTVGTAEEKLRKQSTFYQSYLRRTQSMGVQLDQRIIFLYMIHWGESMVNHFHLGDDMDSELRKLCQALVDDKVKQICNQEPLKI</sequence>
<evidence type="ECO:0000256" key="12">
    <source>
        <dbReference type="ARBA" id="ARBA00023086"/>
    </source>
</evidence>
<evidence type="ECO:0000256" key="17">
    <source>
        <dbReference type="SAM" id="MobiDB-lite"/>
    </source>
</evidence>